<dbReference type="EMBL" id="CAJPEX010000442">
    <property type="protein sequence ID" value="CAG0915721.1"/>
    <property type="molecule type" value="Genomic_DNA"/>
</dbReference>
<keyword evidence="2" id="KW-1185">Reference proteome</keyword>
<name>A0A7R9BHS7_9CRUS</name>
<sequence length="86" mass="9572">MEDRLKETVSAGPFEPRDVTGGRVLLTGMFGKTPERVRVNAVLSFSSSSLVRGVPPLLNVVLSIETARRLRAILCWLKWTNCDEVE</sequence>
<evidence type="ECO:0000313" key="1">
    <source>
        <dbReference type="EMBL" id="CAD7275569.1"/>
    </source>
</evidence>
<gene>
    <name evidence="1" type="ORF">NMOB1V02_LOCUS3360</name>
</gene>
<reference evidence="1" key="1">
    <citation type="submission" date="2020-11" db="EMBL/GenBank/DDBJ databases">
        <authorList>
            <person name="Tran Van P."/>
        </authorList>
    </citation>
    <scope>NUCLEOTIDE SEQUENCE</scope>
</reference>
<organism evidence="1">
    <name type="scientific">Notodromas monacha</name>
    <dbReference type="NCBI Taxonomy" id="399045"/>
    <lineage>
        <taxon>Eukaryota</taxon>
        <taxon>Metazoa</taxon>
        <taxon>Ecdysozoa</taxon>
        <taxon>Arthropoda</taxon>
        <taxon>Crustacea</taxon>
        <taxon>Oligostraca</taxon>
        <taxon>Ostracoda</taxon>
        <taxon>Podocopa</taxon>
        <taxon>Podocopida</taxon>
        <taxon>Cypridocopina</taxon>
        <taxon>Cypridoidea</taxon>
        <taxon>Cyprididae</taxon>
        <taxon>Notodromas</taxon>
    </lineage>
</organism>
<evidence type="ECO:0000313" key="2">
    <source>
        <dbReference type="Proteomes" id="UP000678499"/>
    </source>
</evidence>
<dbReference type="Proteomes" id="UP000678499">
    <property type="component" value="Unassembled WGS sequence"/>
</dbReference>
<dbReference type="EMBL" id="OA882479">
    <property type="protein sequence ID" value="CAD7275569.1"/>
    <property type="molecule type" value="Genomic_DNA"/>
</dbReference>
<dbReference type="AlphaFoldDB" id="A0A7R9BHS7"/>
<accession>A0A7R9BHS7</accession>
<protein>
    <submittedName>
        <fullName evidence="1">Uncharacterized protein</fullName>
    </submittedName>
</protein>
<proteinExistence type="predicted"/>